<dbReference type="HOGENOM" id="CLU_2070784_0_0_9"/>
<dbReference type="Proteomes" id="UP000029278">
    <property type="component" value="Unassembled WGS sequence"/>
</dbReference>
<comment type="caution">
    <text evidence="1">The sequence shown here is derived from an EMBL/GenBank/DDBJ whole genome shotgun (WGS) entry which is preliminary data.</text>
</comment>
<reference evidence="1 3" key="1">
    <citation type="submission" date="2014-04" db="EMBL/GenBank/DDBJ databases">
        <authorList>
            <person name="Bishop-Lilly K.A."/>
            <person name="Broomall S.M."/>
            <person name="Chain P.S."/>
            <person name="Chertkov O."/>
            <person name="Coyne S.R."/>
            <person name="Daligault H.E."/>
            <person name="Davenport K.W."/>
            <person name="Erkkila T."/>
            <person name="Frey K.G."/>
            <person name="Gibbons H.S."/>
            <person name="Gu W."/>
            <person name="Jaissle J."/>
            <person name="Johnson S.L."/>
            <person name="Koroleva G.I."/>
            <person name="Ladner J.T."/>
            <person name="Lo C.-C."/>
            <person name="Minogue T.D."/>
            <person name="Munk C."/>
            <person name="Palacios G.F."/>
            <person name="Redden C.L."/>
            <person name="Rosenzweig C.N."/>
            <person name="Scholz M.B."/>
            <person name="Teshima H."/>
            <person name="Xu Y."/>
        </authorList>
    </citation>
    <scope>NUCLEOTIDE SEQUENCE [LARGE SCALE GENOMIC DNA]</scope>
    <source>
        <strain evidence="1 3">8244</strain>
    </source>
</reference>
<dbReference type="EMBL" id="JMQA01000019">
    <property type="protein sequence ID" value="KFN10233.1"/>
    <property type="molecule type" value="Genomic_DNA"/>
</dbReference>
<evidence type="ECO:0000313" key="4">
    <source>
        <dbReference type="Proteomes" id="UP000442469"/>
    </source>
</evidence>
<dbReference type="STRING" id="44252.DJ90_6524"/>
<keyword evidence="3" id="KW-1185">Reference proteome</keyword>
<proteinExistence type="predicted"/>
<dbReference type="OrthoDB" id="2665147at2"/>
<dbReference type="PATRIC" id="fig|44252.3.peg.1590"/>
<dbReference type="AlphaFoldDB" id="A0A090ZIJ4"/>
<protein>
    <submittedName>
        <fullName evidence="1">Uncharacterized protein</fullName>
    </submittedName>
</protein>
<evidence type="ECO:0000313" key="2">
    <source>
        <dbReference type="EMBL" id="MUG26686.1"/>
    </source>
</evidence>
<accession>A0A090ZIJ4</accession>
<dbReference type="Proteomes" id="UP000442469">
    <property type="component" value="Unassembled WGS sequence"/>
</dbReference>
<name>A0A090ZIJ4_PAEMA</name>
<evidence type="ECO:0000313" key="3">
    <source>
        <dbReference type="Proteomes" id="UP000029278"/>
    </source>
</evidence>
<reference evidence="2 4" key="2">
    <citation type="submission" date="2019-11" db="EMBL/GenBank/DDBJ databases">
        <title>Draft genome sequences of five Paenibacillus species of dairy origin.</title>
        <authorList>
            <person name="Olajide A.M."/>
            <person name="Chen S."/>
            <person name="Lapointe G."/>
        </authorList>
    </citation>
    <scope>NUCLEOTIDE SEQUENCE [LARGE SCALE GENOMIC DNA]</scope>
    <source>
        <strain evidence="2 4">3CT49</strain>
    </source>
</reference>
<gene>
    <name evidence="1" type="ORF">DJ90_6524</name>
    <name evidence="2" type="ORF">GNQ08_30700</name>
</gene>
<organism evidence="1 3">
    <name type="scientific">Paenibacillus macerans</name>
    <name type="common">Bacillus macerans</name>
    <dbReference type="NCBI Taxonomy" id="44252"/>
    <lineage>
        <taxon>Bacteria</taxon>
        <taxon>Bacillati</taxon>
        <taxon>Bacillota</taxon>
        <taxon>Bacilli</taxon>
        <taxon>Bacillales</taxon>
        <taxon>Paenibacillaceae</taxon>
        <taxon>Paenibacillus</taxon>
    </lineage>
</organism>
<dbReference type="EMBL" id="WNZZ01000053">
    <property type="protein sequence ID" value="MUG26686.1"/>
    <property type="molecule type" value="Genomic_DNA"/>
</dbReference>
<dbReference type="GeneID" id="77011899"/>
<sequence>MYYIKDAEFRRMDEHLGRPCAVIQVRPGAVGDPDLFVYIARSDQGAGWEIIRMIRSDAQPEIDWYDNNMHQAYAEVAEENFGDTGWPEPAKQRRLFLENLLAHEAIAAKINELPPK</sequence>
<evidence type="ECO:0000313" key="1">
    <source>
        <dbReference type="EMBL" id="KFN10233.1"/>
    </source>
</evidence>
<dbReference type="RefSeq" id="WP_036620419.1">
    <property type="nucleotide sequence ID" value="NZ_BGML01000010.1"/>
</dbReference>